<dbReference type="Proteomes" id="UP001500631">
    <property type="component" value="Unassembled WGS sequence"/>
</dbReference>
<dbReference type="InterPro" id="IPR002725">
    <property type="entry name" value="YgjP-like_metallopeptidase"/>
</dbReference>
<organism evidence="2 3">
    <name type="scientific">Wohlfahrtiimonas larvae</name>
    <dbReference type="NCBI Taxonomy" id="1157986"/>
    <lineage>
        <taxon>Bacteria</taxon>
        <taxon>Pseudomonadati</taxon>
        <taxon>Pseudomonadota</taxon>
        <taxon>Gammaproteobacteria</taxon>
        <taxon>Cardiobacteriales</taxon>
        <taxon>Ignatzschineriaceae</taxon>
        <taxon>Wohlfahrtiimonas</taxon>
    </lineage>
</organism>
<dbReference type="Gene3D" id="3.30.2010.10">
    <property type="entry name" value="Metalloproteases ('zincins'), catalytic domain"/>
    <property type="match status" value="1"/>
</dbReference>
<dbReference type="PANTHER" id="PTHR30399">
    <property type="entry name" value="UNCHARACTERIZED PROTEIN YGJP"/>
    <property type="match status" value="1"/>
</dbReference>
<gene>
    <name evidence="2" type="ORF">GCM10023338_02670</name>
</gene>
<dbReference type="CDD" id="cd07344">
    <property type="entry name" value="M48_yhfN_like"/>
    <property type="match status" value="1"/>
</dbReference>
<evidence type="ECO:0000313" key="2">
    <source>
        <dbReference type="EMBL" id="GAA5094430.1"/>
    </source>
</evidence>
<keyword evidence="2" id="KW-0378">Hydrolase</keyword>
<proteinExistence type="predicted"/>
<dbReference type="GO" id="GO:0008237">
    <property type="term" value="F:metallopeptidase activity"/>
    <property type="evidence" value="ECO:0007669"/>
    <property type="project" value="UniProtKB-KW"/>
</dbReference>
<dbReference type="Pfam" id="PF01863">
    <property type="entry name" value="YgjP-like"/>
    <property type="match status" value="1"/>
</dbReference>
<keyword evidence="3" id="KW-1185">Reference proteome</keyword>
<feature type="domain" description="YgjP-like metallopeptidase" evidence="1">
    <location>
        <begin position="22"/>
        <end position="229"/>
    </location>
</feature>
<reference evidence="3" key="1">
    <citation type="journal article" date="2019" name="Int. J. Syst. Evol. Microbiol.">
        <title>The Global Catalogue of Microorganisms (GCM) 10K type strain sequencing project: providing services to taxonomists for standard genome sequencing and annotation.</title>
        <authorList>
            <consortium name="The Broad Institute Genomics Platform"/>
            <consortium name="The Broad Institute Genome Sequencing Center for Infectious Disease"/>
            <person name="Wu L."/>
            <person name="Ma J."/>
        </authorList>
    </citation>
    <scope>NUCLEOTIDE SEQUENCE [LARGE SCALE GENOMIC DNA]</scope>
    <source>
        <strain evidence="3">JCM 18424</strain>
    </source>
</reference>
<dbReference type="RefSeq" id="WP_345666871.1">
    <property type="nucleotide sequence ID" value="NZ_BAABKE010000001.1"/>
</dbReference>
<evidence type="ECO:0000313" key="3">
    <source>
        <dbReference type="Proteomes" id="UP001500631"/>
    </source>
</evidence>
<evidence type="ECO:0000259" key="1">
    <source>
        <dbReference type="Pfam" id="PF01863"/>
    </source>
</evidence>
<dbReference type="InterPro" id="IPR053136">
    <property type="entry name" value="UTP_pyrophosphatase-like"/>
</dbReference>
<name>A0ABP9MEY7_9GAMM</name>
<sequence>MTENSSMIIEDIEFVLEIKAIKNLYIRVKKDGKAYVSVPKKLSQKQVEITLLNHLPWVKAQLTKLSSLQIQPELEYQSGETHSLWGKSYTLQLETNHKKVEALIRDDHVVVQSNGDLTLEQKIKLLDNLYRTEIQKIMPELITEWEAKIQVQSSEWRLKKMKTRWGTCNTRAKRIWLNTELAKYPLECLEYVLVHELVHLLERSHNHRFKALMTKFMPDWPARKKLLNSLAMRMC</sequence>
<dbReference type="PANTHER" id="PTHR30399:SF1">
    <property type="entry name" value="UTP PYROPHOSPHATASE"/>
    <property type="match status" value="1"/>
</dbReference>
<accession>A0ABP9MEY7</accession>
<keyword evidence="2" id="KW-0482">Metalloprotease</keyword>
<keyword evidence="2" id="KW-0645">Protease</keyword>
<comment type="caution">
    <text evidence="2">The sequence shown here is derived from an EMBL/GenBank/DDBJ whole genome shotgun (WGS) entry which is preliminary data.</text>
</comment>
<protein>
    <submittedName>
        <fullName evidence="2">SprT family zinc-dependent metalloprotease</fullName>
    </submittedName>
</protein>
<dbReference type="EMBL" id="BAABKE010000001">
    <property type="protein sequence ID" value="GAA5094430.1"/>
    <property type="molecule type" value="Genomic_DNA"/>
</dbReference>